<dbReference type="Proteomes" id="UP000194501">
    <property type="component" value="Chromosome"/>
</dbReference>
<name>A0AAU8W054_SHISO</name>
<gene>
    <name evidence="1" type="ORF">BZ172_12480</name>
</gene>
<protein>
    <submittedName>
        <fullName evidence="1">Fructokinase</fullName>
    </submittedName>
</protein>
<dbReference type="SUPFAM" id="SSF53613">
    <property type="entry name" value="Ribokinase-like"/>
    <property type="match status" value="1"/>
</dbReference>
<dbReference type="GO" id="GO:0003824">
    <property type="term" value="F:catalytic activity"/>
    <property type="evidence" value="ECO:0007669"/>
    <property type="project" value="UniProtKB-ARBA"/>
</dbReference>
<dbReference type="AlphaFoldDB" id="A0AAU8W054"/>
<reference evidence="1 2" key="1">
    <citation type="submission" date="2017-02" db="EMBL/GenBank/DDBJ databases">
        <authorList>
            <person name="Svab D."/>
            <person name="Balint B."/>
            <person name="Maroti G."/>
            <person name="Vasarhelyi B."/>
            <person name="Horvath B."/>
            <person name="Toth I."/>
        </authorList>
    </citation>
    <scope>NUCLEOTIDE SEQUENCE [LARGE SCALE GENOMIC DNA]</scope>
    <source>
        <strain evidence="1">75/02</strain>
    </source>
</reference>
<proteinExistence type="predicted"/>
<dbReference type="InterPro" id="IPR029056">
    <property type="entry name" value="Ribokinase-like"/>
</dbReference>
<evidence type="ECO:0000313" key="2">
    <source>
        <dbReference type="Proteomes" id="UP000194501"/>
    </source>
</evidence>
<sequence length="41" mass="4404">MTTKEAIRFASAVAAMKCTQPGGRAGIPNREQTESFLSLYA</sequence>
<organism evidence="1 2">
    <name type="scientific">Shigella sonnei</name>
    <dbReference type="NCBI Taxonomy" id="624"/>
    <lineage>
        <taxon>Bacteria</taxon>
        <taxon>Pseudomonadati</taxon>
        <taxon>Pseudomonadota</taxon>
        <taxon>Gammaproteobacteria</taxon>
        <taxon>Enterobacterales</taxon>
        <taxon>Enterobacteriaceae</taxon>
        <taxon>Shigella</taxon>
    </lineage>
</organism>
<dbReference type="Gene3D" id="3.40.1190.20">
    <property type="match status" value="1"/>
</dbReference>
<accession>A0AAU8W054</accession>
<evidence type="ECO:0000313" key="1">
    <source>
        <dbReference type="EMBL" id="ARS06088.1"/>
    </source>
</evidence>
<dbReference type="EMBL" id="CP019689">
    <property type="protein sequence ID" value="ARS06088.1"/>
    <property type="molecule type" value="Genomic_DNA"/>
</dbReference>